<accession>A0ABS0DC27</accession>
<feature type="domain" description="DUF8020" evidence="2">
    <location>
        <begin position="34"/>
        <end position="103"/>
    </location>
</feature>
<comment type="caution">
    <text evidence="3">The sequence shown here is derived from an EMBL/GenBank/DDBJ whole genome shotgun (WGS) entry which is preliminary data.</text>
</comment>
<evidence type="ECO:0000313" key="3">
    <source>
        <dbReference type="EMBL" id="MBF6356033.1"/>
    </source>
</evidence>
<keyword evidence="4" id="KW-1185">Reference proteome</keyword>
<dbReference type="Pfam" id="PF26059">
    <property type="entry name" value="DUF8020"/>
    <property type="match status" value="1"/>
</dbReference>
<evidence type="ECO:0000256" key="1">
    <source>
        <dbReference type="SAM" id="SignalP"/>
    </source>
</evidence>
<evidence type="ECO:0000313" key="4">
    <source>
        <dbReference type="Proteomes" id="UP000707731"/>
    </source>
</evidence>
<dbReference type="InterPro" id="IPR058333">
    <property type="entry name" value="DUF8020"/>
</dbReference>
<reference evidence="3 4" key="1">
    <citation type="submission" date="2020-10" db="EMBL/GenBank/DDBJ databases">
        <title>Identification of Nocardia species via Next-generation sequencing and recognition of intraspecies genetic diversity.</title>
        <authorList>
            <person name="Li P."/>
            <person name="Li P."/>
            <person name="Lu B."/>
        </authorList>
    </citation>
    <scope>NUCLEOTIDE SEQUENCE [LARGE SCALE GENOMIC DNA]</scope>
    <source>
        <strain evidence="3 4">BJ06-0143</strain>
    </source>
</reference>
<protein>
    <submittedName>
        <fullName evidence="3">Ammonium transporter</fullName>
    </submittedName>
</protein>
<dbReference type="EMBL" id="JADLQN010000002">
    <property type="protein sequence ID" value="MBF6356033.1"/>
    <property type="molecule type" value="Genomic_DNA"/>
</dbReference>
<evidence type="ECO:0000259" key="2">
    <source>
        <dbReference type="Pfam" id="PF26059"/>
    </source>
</evidence>
<organism evidence="3 4">
    <name type="scientific">Nocardia higoensis</name>
    <dbReference type="NCBI Taxonomy" id="228599"/>
    <lineage>
        <taxon>Bacteria</taxon>
        <taxon>Bacillati</taxon>
        <taxon>Actinomycetota</taxon>
        <taxon>Actinomycetes</taxon>
        <taxon>Mycobacteriales</taxon>
        <taxon>Nocardiaceae</taxon>
        <taxon>Nocardia</taxon>
    </lineage>
</organism>
<keyword evidence="1" id="KW-0732">Signal</keyword>
<proteinExistence type="predicted"/>
<dbReference type="Proteomes" id="UP000707731">
    <property type="component" value="Unassembled WGS sequence"/>
</dbReference>
<feature type="chain" id="PRO_5046935294" evidence="1">
    <location>
        <begin position="28"/>
        <end position="219"/>
    </location>
</feature>
<feature type="signal peptide" evidence="1">
    <location>
        <begin position="1"/>
        <end position="27"/>
    </location>
</feature>
<gene>
    <name evidence="3" type="ORF">IU449_16010</name>
</gene>
<sequence length="219" mass="22158">MRMRKLSAVLVPLIAAVTVGASTVAHAEPAPVPDVGYEAKLVGDKVVTTLTNGTFETDGGIVEVKDAADNTLVSFPLAFRQDGLEYPLGHQIADEGRMLELSVVKDVSKARPVPVTPVASLEENRRAMDTFASQFGLATAVGGFIGLAAGAVIGCIAGLVGAVVGCLPGIATGASVGGIIGTIVVGGPTLVVAGIDLIQTLAAEPGTTKWMEQTGQPAN</sequence>
<name>A0ABS0DC27_9NOCA</name>
<dbReference type="RefSeq" id="WP_195002884.1">
    <property type="nucleotide sequence ID" value="NZ_JADLQN010000002.1"/>
</dbReference>